<sequence>MIEIFTISFIVAMTGAMVPGQVLTFTIYKSLKSEKGYLAGLLIVMGHATLEFSLIILLLLGASLLFQNLVFLIAIGIIGGSCLLVFGILVIKDVYKQKYEISFTISEHDIKGFKGNSFIGGIFYSITNPYWEFWWAAVGLKLMIDLDVSFANPIKLLLFMFGHEFGDFIWYVPISVFVYFGGRSLNQKVYKYILVICGTFMII</sequence>
<dbReference type="GO" id="GO:0006865">
    <property type="term" value="P:amino acid transport"/>
    <property type="evidence" value="ECO:0007669"/>
    <property type="project" value="InterPro"/>
</dbReference>
<keyword evidence="3 6" id="KW-0812">Transmembrane</keyword>
<dbReference type="InterPro" id="IPR001123">
    <property type="entry name" value="LeuE-type"/>
</dbReference>
<evidence type="ECO:0008006" key="8">
    <source>
        <dbReference type="Google" id="ProtNLM"/>
    </source>
</evidence>
<dbReference type="GO" id="GO:0005886">
    <property type="term" value="C:plasma membrane"/>
    <property type="evidence" value="ECO:0007669"/>
    <property type="project" value="UniProtKB-SubCell"/>
</dbReference>
<evidence type="ECO:0000256" key="2">
    <source>
        <dbReference type="ARBA" id="ARBA00022475"/>
    </source>
</evidence>
<keyword evidence="5 6" id="KW-0472">Membrane</keyword>
<dbReference type="PANTHER" id="PTHR38825">
    <property type="entry name" value="LYSINE EXPORTER PROTEIN (LYSE/YGGA)"/>
    <property type="match status" value="1"/>
</dbReference>
<evidence type="ECO:0000256" key="6">
    <source>
        <dbReference type="SAM" id="Phobius"/>
    </source>
</evidence>
<organism evidence="7">
    <name type="scientific">marine sediment metagenome</name>
    <dbReference type="NCBI Taxonomy" id="412755"/>
    <lineage>
        <taxon>unclassified sequences</taxon>
        <taxon>metagenomes</taxon>
        <taxon>ecological metagenomes</taxon>
    </lineage>
</organism>
<evidence type="ECO:0000256" key="3">
    <source>
        <dbReference type="ARBA" id="ARBA00022692"/>
    </source>
</evidence>
<evidence type="ECO:0000256" key="4">
    <source>
        <dbReference type="ARBA" id="ARBA00022989"/>
    </source>
</evidence>
<feature type="transmembrane region" description="Helical" evidence="6">
    <location>
        <begin position="69"/>
        <end position="91"/>
    </location>
</feature>
<evidence type="ECO:0000256" key="5">
    <source>
        <dbReference type="ARBA" id="ARBA00023136"/>
    </source>
</evidence>
<dbReference type="Pfam" id="PF01810">
    <property type="entry name" value="LysE"/>
    <property type="match status" value="1"/>
</dbReference>
<dbReference type="AlphaFoldDB" id="A0A0F9KPR0"/>
<evidence type="ECO:0000313" key="7">
    <source>
        <dbReference type="EMBL" id="KKM17380.1"/>
    </source>
</evidence>
<comment type="subcellular location">
    <subcellularLocation>
        <location evidence="1">Cell membrane</location>
        <topology evidence="1">Multi-pass membrane protein</topology>
    </subcellularLocation>
</comment>
<comment type="caution">
    <text evidence="7">The sequence shown here is derived from an EMBL/GenBank/DDBJ whole genome shotgun (WGS) entry which is preliminary data.</text>
</comment>
<feature type="transmembrane region" description="Helical" evidence="6">
    <location>
        <begin position="40"/>
        <end position="63"/>
    </location>
</feature>
<reference evidence="7" key="1">
    <citation type="journal article" date="2015" name="Nature">
        <title>Complex archaea that bridge the gap between prokaryotes and eukaryotes.</title>
        <authorList>
            <person name="Spang A."/>
            <person name="Saw J.H."/>
            <person name="Jorgensen S.L."/>
            <person name="Zaremba-Niedzwiedzka K."/>
            <person name="Martijn J."/>
            <person name="Lind A.E."/>
            <person name="van Eijk R."/>
            <person name="Schleper C."/>
            <person name="Guy L."/>
            <person name="Ettema T.J."/>
        </authorList>
    </citation>
    <scope>NUCLEOTIDE SEQUENCE</scope>
</reference>
<feature type="transmembrane region" description="Helical" evidence="6">
    <location>
        <begin position="6"/>
        <end position="28"/>
    </location>
</feature>
<protein>
    <recommendedName>
        <fullName evidence="8">Lysine transporter LysE</fullName>
    </recommendedName>
</protein>
<gene>
    <name evidence="7" type="ORF">LCGC14_1676380</name>
</gene>
<accession>A0A0F9KPR0</accession>
<dbReference type="EMBL" id="LAZR01014465">
    <property type="protein sequence ID" value="KKM17380.1"/>
    <property type="molecule type" value="Genomic_DNA"/>
</dbReference>
<dbReference type="PANTHER" id="PTHR38825:SF1">
    <property type="entry name" value="TRANSPORTER, LYSE FAMILY"/>
    <property type="match status" value="1"/>
</dbReference>
<proteinExistence type="predicted"/>
<keyword evidence="2" id="KW-1003">Cell membrane</keyword>
<name>A0A0F9KPR0_9ZZZZ</name>
<evidence type="ECO:0000256" key="1">
    <source>
        <dbReference type="ARBA" id="ARBA00004651"/>
    </source>
</evidence>
<keyword evidence="4 6" id="KW-1133">Transmembrane helix</keyword>